<sequence length="242" mass="27398">MTVPSIYQGLWRRTGIRRSNGNTDTTTQVWWFQAARFHIDLRIPIDRPDPASRTHIVKYLPQQLARFGAQTGFAGTTVVEGNHCEWHPEIAFPWVSDVPDAGWMRFDSDDALHETADDGSYEEDWERVASGPMVGVRLEDPHAGTFAYLIANDLWMAWACGRPDDHYDQGAPLSSPWSEFTVLKKGIHWRVMASNMPWLEGAEVPQADGLDCEHIAQWAVGSAKLLPFAHELTWRVLDITVD</sequence>
<evidence type="ECO:0000313" key="2">
    <source>
        <dbReference type="Proteomes" id="UP000484015"/>
    </source>
</evidence>
<dbReference type="AlphaFoldDB" id="A0A6L6PY40"/>
<dbReference type="Proteomes" id="UP000484015">
    <property type="component" value="Unassembled WGS sequence"/>
</dbReference>
<protein>
    <submittedName>
        <fullName evidence="1">Uncharacterized protein</fullName>
    </submittedName>
</protein>
<evidence type="ECO:0000313" key="1">
    <source>
        <dbReference type="EMBL" id="MTW02041.1"/>
    </source>
</evidence>
<comment type="caution">
    <text evidence="1">The sequence shown here is derived from an EMBL/GenBank/DDBJ whole genome shotgun (WGS) entry which is preliminary data.</text>
</comment>
<reference evidence="1 2" key="1">
    <citation type="submission" date="2019-11" db="EMBL/GenBank/DDBJ databases">
        <title>Type strains purchased from KCTC, JCM and DSMZ.</title>
        <authorList>
            <person name="Lu H."/>
        </authorList>
    </citation>
    <scope>NUCLEOTIDE SEQUENCE [LARGE SCALE GENOMIC DNA]</scope>
    <source>
        <strain evidence="1 2">KCTC 42409</strain>
    </source>
</reference>
<proteinExistence type="predicted"/>
<gene>
    <name evidence="1" type="ORF">GM668_08050</name>
</gene>
<dbReference type="OrthoDB" id="4774648at2"/>
<keyword evidence="2" id="KW-1185">Reference proteome</keyword>
<dbReference type="EMBL" id="WNLA01000003">
    <property type="protein sequence ID" value="MTW02041.1"/>
    <property type="molecule type" value="Genomic_DNA"/>
</dbReference>
<organism evidence="1 2">
    <name type="scientific">Pseudoduganella ginsengisoli</name>
    <dbReference type="NCBI Taxonomy" id="1462440"/>
    <lineage>
        <taxon>Bacteria</taxon>
        <taxon>Pseudomonadati</taxon>
        <taxon>Pseudomonadota</taxon>
        <taxon>Betaproteobacteria</taxon>
        <taxon>Burkholderiales</taxon>
        <taxon>Oxalobacteraceae</taxon>
        <taxon>Telluria group</taxon>
        <taxon>Pseudoduganella</taxon>
    </lineage>
</organism>
<dbReference type="RefSeq" id="WP_155438420.1">
    <property type="nucleotide sequence ID" value="NZ_WNLA01000003.1"/>
</dbReference>
<accession>A0A6L6PY40</accession>
<name>A0A6L6PY40_9BURK</name>